<dbReference type="Pfam" id="PF01535">
    <property type="entry name" value="PPR"/>
    <property type="match status" value="1"/>
</dbReference>
<dbReference type="Proteomes" id="UP000029981">
    <property type="component" value="Chromosome 2"/>
</dbReference>
<dbReference type="PANTHER" id="PTHR47926">
    <property type="entry name" value="PENTATRICOPEPTIDE REPEAT-CONTAINING PROTEIN"/>
    <property type="match status" value="1"/>
</dbReference>
<reference evidence="2 3" key="3">
    <citation type="journal article" date="2010" name="BMC Genomics">
        <title>Transcriptome sequencing and comparative analysis of cucumber flowers with different sex types.</title>
        <authorList>
            <person name="Guo S."/>
            <person name="Zheng Y."/>
            <person name="Joung J.G."/>
            <person name="Liu S."/>
            <person name="Zhang Z."/>
            <person name="Crasta O.R."/>
            <person name="Sobral B.W."/>
            <person name="Xu Y."/>
            <person name="Huang S."/>
            <person name="Fei Z."/>
        </authorList>
    </citation>
    <scope>NUCLEOTIDE SEQUENCE [LARGE SCALE GENOMIC DNA]</scope>
    <source>
        <strain evidence="3">cv. 9930</strain>
    </source>
</reference>
<gene>
    <name evidence="2" type="ORF">Csa_2G286530</name>
</gene>
<reference evidence="2 3" key="2">
    <citation type="journal article" date="2009" name="PLoS ONE">
        <title>An integrated genetic and cytogenetic map of the cucumber genome.</title>
        <authorList>
            <person name="Ren Y."/>
            <person name="Zhang Z."/>
            <person name="Liu J."/>
            <person name="Staub J.E."/>
            <person name="Han Y."/>
            <person name="Cheng Z."/>
            <person name="Li X."/>
            <person name="Lu J."/>
            <person name="Miao H."/>
            <person name="Kang H."/>
            <person name="Xie B."/>
            <person name="Gu X."/>
            <person name="Wang X."/>
            <person name="Du Y."/>
            <person name="Jin W."/>
            <person name="Huang S."/>
        </authorList>
    </citation>
    <scope>NUCLEOTIDE SEQUENCE [LARGE SCALE GENOMIC DNA]</scope>
    <source>
        <strain evidence="3">cv. 9930</strain>
    </source>
</reference>
<dbReference type="InterPro" id="IPR046960">
    <property type="entry name" value="PPR_At4g14850-like_plant"/>
</dbReference>
<organism evidence="2 3">
    <name type="scientific">Cucumis sativus</name>
    <name type="common">Cucumber</name>
    <dbReference type="NCBI Taxonomy" id="3659"/>
    <lineage>
        <taxon>Eukaryota</taxon>
        <taxon>Viridiplantae</taxon>
        <taxon>Streptophyta</taxon>
        <taxon>Embryophyta</taxon>
        <taxon>Tracheophyta</taxon>
        <taxon>Spermatophyta</taxon>
        <taxon>Magnoliopsida</taxon>
        <taxon>eudicotyledons</taxon>
        <taxon>Gunneridae</taxon>
        <taxon>Pentapetalae</taxon>
        <taxon>rosids</taxon>
        <taxon>fabids</taxon>
        <taxon>Cucurbitales</taxon>
        <taxon>Cucurbitaceae</taxon>
        <taxon>Benincaseae</taxon>
        <taxon>Cucumis</taxon>
    </lineage>
</organism>
<keyword evidence="1" id="KW-0677">Repeat</keyword>
<name>A0A0A0LJJ6_CUCSA</name>
<reference evidence="2 3" key="1">
    <citation type="journal article" date="2009" name="Nat. Genet.">
        <title>The genome of the cucumber, Cucumis sativus L.</title>
        <authorList>
            <person name="Huang S."/>
            <person name="Li R."/>
            <person name="Zhang Z."/>
            <person name="Li L."/>
            <person name="Gu X."/>
            <person name="Fan W."/>
            <person name="Lucas W.J."/>
            <person name="Wang X."/>
            <person name="Xie B."/>
            <person name="Ni P."/>
            <person name="Ren Y."/>
            <person name="Zhu H."/>
            <person name="Li J."/>
            <person name="Lin K."/>
            <person name="Jin W."/>
            <person name="Fei Z."/>
            <person name="Li G."/>
            <person name="Staub J."/>
            <person name="Kilian A."/>
            <person name="van der Vossen E.A."/>
            <person name="Wu Y."/>
            <person name="Guo J."/>
            <person name="He J."/>
            <person name="Jia Z."/>
            <person name="Ren Y."/>
            <person name="Tian G."/>
            <person name="Lu Y."/>
            <person name="Ruan J."/>
            <person name="Qian W."/>
            <person name="Wang M."/>
            <person name="Huang Q."/>
            <person name="Li B."/>
            <person name="Xuan Z."/>
            <person name="Cao J."/>
            <person name="Asan"/>
            <person name="Wu Z."/>
            <person name="Zhang J."/>
            <person name="Cai Q."/>
            <person name="Bai Y."/>
            <person name="Zhao B."/>
            <person name="Han Y."/>
            <person name="Li Y."/>
            <person name="Li X."/>
            <person name="Wang S."/>
            <person name="Shi Q."/>
            <person name="Liu S."/>
            <person name="Cho W.K."/>
            <person name="Kim J.Y."/>
            <person name="Xu Y."/>
            <person name="Heller-Uszynska K."/>
            <person name="Miao H."/>
            <person name="Cheng Z."/>
            <person name="Zhang S."/>
            <person name="Wu J."/>
            <person name="Yang Y."/>
            <person name="Kang H."/>
            <person name="Li M."/>
            <person name="Liang H."/>
            <person name="Ren X."/>
            <person name="Shi Z."/>
            <person name="Wen M."/>
            <person name="Jian M."/>
            <person name="Yang H."/>
            <person name="Zhang G."/>
            <person name="Yang Z."/>
            <person name="Chen R."/>
            <person name="Liu S."/>
            <person name="Li J."/>
            <person name="Ma L."/>
            <person name="Liu H."/>
            <person name="Zhou Y."/>
            <person name="Zhao J."/>
            <person name="Fang X."/>
            <person name="Li G."/>
            <person name="Fang L."/>
            <person name="Li Y."/>
            <person name="Liu D."/>
            <person name="Zheng H."/>
            <person name="Zhang Y."/>
            <person name="Qin N."/>
            <person name="Li Z."/>
            <person name="Yang G."/>
            <person name="Yang S."/>
            <person name="Bolund L."/>
            <person name="Kristiansen K."/>
            <person name="Zheng H."/>
            <person name="Li S."/>
            <person name="Zhang X."/>
            <person name="Yang H."/>
            <person name="Wang J."/>
            <person name="Sun R."/>
            <person name="Zhang B."/>
            <person name="Jiang S."/>
            <person name="Wang J."/>
            <person name="Du Y."/>
            <person name="Li S."/>
        </authorList>
    </citation>
    <scope>NUCLEOTIDE SEQUENCE [LARGE SCALE GENOMIC DNA]</scope>
    <source>
        <strain evidence="3">cv. 9930</strain>
    </source>
</reference>
<dbReference type="AlphaFoldDB" id="A0A0A0LJJ6"/>
<dbReference type="InterPro" id="IPR002885">
    <property type="entry name" value="PPR_rpt"/>
</dbReference>
<evidence type="ECO:0008006" key="4">
    <source>
        <dbReference type="Google" id="ProtNLM"/>
    </source>
</evidence>
<dbReference type="eggNOG" id="KOG4197">
    <property type="taxonomic scope" value="Eukaryota"/>
</dbReference>
<accession>A0A0A0LJJ6</accession>
<sequence length="109" mass="12018">MVDLLGRGGMLQEAIKLIGGMPMKPDVVVWGALLSACRAYGNVDIANIILKQVLELETDSSSGLYVLLSNIYFEAERWKKAKNVRKLMSGHGFIKCNAVSFVEIDECIL</sequence>
<dbReference type="EMBL" id="CM002923">
    <property type="protein sequence ID" value="KGN62020.1"/>
    <property type="molecule type" value="Genomic_DNA"/>
</dbReference>
<dbReference type="STRING" id="3659.A0A0A0LJJ6"/>
<dbReference type="GO" id="GO:0009451">
    <property type="term" value="P:RNA modification"/>
    <property type="evidence" value="ECO:0007669"/>
    <property type="project" value="InterPro"/>
</dbReference>
<dbReference type="InterPro" id="IPR011990">
    <property type="entry name" value="TPR-like_helical_dom_sf"/>
</dbReference>
<keyword evidence="3" id="KW-1185">Reference proteome</keyword>
<dbReference type="Gene3D" id="1.25.40.10">
    <property type="entry name" value="Tetratricopeptide repeat domain"/>
    <property type="match status" value="1"/>
</dbReference>
<proteinExistence type="predicted"/>
<evidence type="ECO:0000313" key="2">
    <source>
        <dbReference type="EMBL" id="KGN62020.1"/>
    </source>
</evidence>
<reference evidence="2 3" key="4">
    <citation type="journal article" date="2011" name="BMC Genomics">
        <title>RNA-Seq improves annotation of protein-coding genes in the cucumber genome.</title>
        <authorList>
            <person name="Li Z."/>
            <person name="Zhang Z."/>
            <person name="Yan P."/>
            <person name="Huang S."/>
            <person name="Fei Z."/>
            <person name="Lin K."/>
        </authorList>
    </citation>
    <scope>NUCLEOTIDE SEQUENCE [LARGE SCALE GENOMIC DNA]</scope>
    <source>
        <strain evidence="3">cv. 9930</strain>
    </source>
</reference>
<dbReference type="Gramene" id="KGN62020">
    <property type="protein sequence ID" value="KGN62020"/>
    <property type="gene ID" value="Csa_2G286530"/>
</dbReference>
<evidence type="ECO:0000256" key="1">
    <source>
        <dbReference type="ARBA" id="ARBA00022737"/>
    </source>
</evidence>
<dbReference type="InterPro" id="IPR046848">
    <property type="entry name" value="E_motif"/>
</dbReference>
<protein>
    <recommendedName>
        <fullName evidence="4">Pentatricopeptide repeat-containing protein</fullName>
    </recommendedName>
</protein>
<evidence type="ECO:0000313" key="3">
    <source>
        <dbReference type="Proteomes" id="UP000029981"/>
    </source>
</evidence>
<dbReference type="Pfam" id="PF20431">
    <property type="entry name" value="E_motif"/>
    <property type="match status" value="1"/>
</dbReference>
<dbReference type="PANTHER" id="PTHR47926:SF528">
    <property type="entry name" value="PENTATRICOPEPTIDE REPEAT-CONTAINING PROTEIN"/>
    <property type="match status" value="1"/>
</dbReference>
<dbReference type="GO" id="GO:0003723">
    <property type="term" value="F:RNA binding"/>
    <property type="evidence" value="ECO:0007669"/>
    <property type="project" value="InterPro"/>
</dbReference>
<dbReference type="OMA" id="CRSHHEV"/>